<name>A0A811LL04_9BILA</name>
<dbReference type="Proteomes" id="UP000614601">
    <property type="component" value="Unassembled WGS sequence"/>
</dbReference>
<dbReference type="OrthoDB" id="5822639at2759"/>
<keyword evidence="1" id="KW-0206">Cytoskeleton</keyword>
<dbReference type="PROSITE" id="PS50202">
    <property type="entry name" value="MSP"/>
    <property type="match status" value="1"/>
</dbReference>
<evidence type="ECO:0000259" key="3">
    <source>
        <dbReference type="PROSITE" id="PS50202"/>
    </source>
</evidence>
<dbReference type="InterPro" id="IPR051774">
    <property type="entry name" value="Sperm-specific_class_P"/>
</dbReference>
<accession>A0A811LL04</accession>
<gene>
    <name evidence="4" type="ORF">BOKJ2_LOCUS12630</name>
</gene>
<keyword evidence="1" id="KW-0963">Cytoplasm</keyword>
<dbReference type="InterPro" id="IPR013783">
    <property type="entry name" value="Ig-like_fold"/>
</dbReference>
<evidence type="ECO:0000313" key="5">
    <source>
        <dbReference type="Proteomes" id="UP000614601"/>
    </source>
</evidence>
<comment type="caution">
    <text evidence="4">The sequence shown here is derived from an EMBL/GenBank/DDBJ whole genome shotgun (WGS) entry which is preliminary data.</text>
</comment>
<dbReference type="Proteomes" id="UP000783686">
    <property type="component" value="Unassembled WGS sequence"/>
</dbReference>
<feature type="domain" description="MSP" evidence="3">
    <location>
        <begin position="41"/>
        <end position="149"/>
    </location>
</feature>
<protein>
    <recommendedName>
        <fullName evidence="1">Major sperm protein</fullName>
    </recommendedName>
</protein>
<sequence length="163" mass="17802">MEQPAAAKADQPPAAKPTEPTKPAENPRSPASDSVRSPQIPLSVDPDNAAFRPKGGRSEHMLVNLSRDRIAVKVKCSDNNLYRVNPVFCFIDGGQCNNLLITRLEGPPKTDKLALHYVKCKPSDTDFKELFKNTPATDVVKLPLTCVSKEDAPAIGPDLSERR</sequence>
<proteinExistence type="predicted"/>
<feature type="compositionally biased region" description="Low complexity" evidence="2">
    <location>
        <begin position="1"/>
        <end position="24"/>
    </location>
</feature>
<dbReference type="PANTHER" id="PTHR22947:SF3">
    <property type="entry name" value="MSP DOMAIN-CONTAINING PROTEIN-RELATED"/>
    <property type="match status" value="1"/>
</dbReference>
<dbReference type="InterPro" id="IPR000535">
    <property type="entry name" value="MSP_dom"/>
</dbReference>
<dbReference type="Pfam" id="PF00635">
    <property type="entry name" value="Motile_Sperm"/>
    <property type="match status" value="1"/>
</dbReference>
<evidence type="ECO:0000313" key="4">
    <source>
        <dbReference type="EMBL" id="CAD5228342.1"/>
    </source>
</evidence>
<organism evidence="4 5">
    <name type="scientific">Bursaphelenchus okinawaensis</name>
    <dbReference type="NCBI Taxonomy" id="465554"/>
    <lineage>
        <taxon>Eukaryota</taxon>
        <taxon>Metazoa</taxon>
        <taxon>Ecdysozoa</taxon>
        <taxon>Nematoda</taxon>
        <taxon>Chromadorea</taxon>
        <taxon>Rhabditida</taxon>
        <taxon>Tylenchina</taxon>
        <taxon>Tylenchomorpha</taxon>
        <taxon>Aphelenchoidea</taxon>
        <taxon>Aphelenchoididae</taxon>
        <taxon>Bursaphelenchus</taxon>
    </lineage>
</organism>
<evidence type="ECO:0000256" key="2">
    <source>
        <dbReference type="SAM" id="MobiDB-lite"/>
    </source>
</evidence>
<keyword evidence="5" id="KW-1185">Reference proteome</keyword>
<evidence type="ECO:0000256" key="1">
    <source>
        <dbReference type="RuleBase" id="RU003425"/>
    </source>
</evidence>
<reference evidence="4" key="1">
    <citation type="submission" date="2020-09" db="EMBL/GenBank/DDBJ databases">
        <authorList>
            <person name="Kikuchi T."/>
        </authorList>
    </citation>
    <scope>NUCLEOTIDE SEQUENCE</scope>
    <source>
        <strain evidence="4">SH1</strain>
    </source>
</reference>
<feature type="region of interest" description="Disordered" evidence="2">
    <location>
        <begin position="1"/>
        <end position="55"/>
    </location>
</feature>
<dbReference type="SUPFAM" id="SSF49354">
    <property type="entry name" value="PapD-like"/>
    <property type="match status" value="1"/>
</dbReference>
<dbReference type="PANTHER" id="PTHR22947">
    <property type="entry name" value="MAJOR SPERM PROTEIN"/>
    <property type="match status" value="1"/>
</dbReference>
<dbReference type="Gene3D" id="2.60.40.10">
    <property type="entry name" value="Immunoglobulins"/>
    <property type="match status" value="1"/>
</dbReference>
<dbReference type="EMBL" id="CAJFDH010000006">
    <property type="protein sequence ID" value="CAD5228342.1"/>
    <property type="molecule type" value="Genomic_DNA"/>
</dbReference>
<comment type="function">
    <text evidence="1">Central component in molecular interactions underlying sperm crawling. Forms an extensive filament system that extends from sperm villipoda, along the leading edge of the pseudopod.</text>
</comment>
<dbReference type="AlphaFoldDB" id="A0A811LL04"/>
<dbReference type="EMBL" id="CAJFCW020000006">
    <property type="protein sequence ID" value="CAG9124369.1"/>
    <property type="molecule type" value="Genomic_DNA"/>
</dbReference>
<dbReference type="InterPro" id="IPR008962">
    <property type="entry name" value="PapD-like_sf"/>
</dbReference>